<keyword evidence="5" id="KW-0812">Transmembrane</keyword>
<evidence type="ECO:0000256" key="3">
    <source>
        <dbReference type="ARBA" id="ARBA00022676"/>
    </source>
</evidence>
<dbReference type="InterPro" id="IPR038578">
    <property type="entry name" value="GT29-like_sf"/>
</dbReference>
<keyword evidence="6" id="KW-1133">Transmembrane helix</keyword>
<keyword evidence="3 9" id="KW-0328">Glycosyltransferase</keyword>
<evidence type="ECO:0000256" key="5">
    <source>
        <dbReference type="ARBA" id="ARBA00022692"/>
    </source>
</evidence>
<evidence type="ECO:0000256" key="7">
    <source>
        <dbReference type="ARBA" id="ARBA00023136"/>
    </source>
</evidence>
<organism evidence="9 10">
    <name type="scientific">Autumnicola psychrophila</name>
    <dbReference type="NCBI Taxonomy" id="3075592"/>
    <lineage>
        <taxon>Bacteria</taxon>
        <taxon>Pseudomonadati</taxon>
        <taxon>Bacteroidota</taxon>
        <taxon>Flavobacteriia</taxon>
        <taxon>Flavobacteriales</taxon>
        <taxon>Flavobacteriaceae</taxon>
        <taxon>Autumnicola</taxon>
    </lineage>
</organism>
<dbReference type="EMBL" id="JAVRHN010000006">
    <property type="protein sequence ID" value="MDT0686549.1"/>
    <property type="molecule type" value="Genomic_DNA"/>
</dbReference>
<evidence type="ECO:0000256" key="8">
    <source>
        <dbReference type="ARBA" id="ARBA00023180"/>
    </source>
</evidence>
<accession>A0ABU3DST6</accession>
<evidence type="ECO:0000313" key="10">
    <source>
        <dbReference type="Proteomes" id="UP001253848"/>
    </source>
</evidence>
<evidence type="ECO:0000256" key="2">
    <source>
        <dbReference type="ARBA" id="ARBA00004308"/>
    </source>
</evidence>
<dbReference type="RefSeq" id="WP_311499873.1">
    <property type="nucleotide sequence ID" value="NZ_JAVRHN010000006.1"/>
</dbReference>
<evidence type="ECO:0000313" key="9">
    <source>
        <dbReference type="EMBL" id="MDT0686549.1"/>
    </source>
</evidence>
<keyword evidence="4 9" id="KW-0808">Transferase</keyword>
<dbReference type="Proteomes" id="UP001253848">
    <property type="component" value="Unassembled WGS sequence"/>
</dbReference>
<dbReference type="EC" id="2.4.-.-" evidence="9"/>
<sequence>MRFRRNLYAFYLMANSLKTFVPEEELKGKRVAIVGAADSVFKESNGKYIDDHDVVVRINKSPHTWREDQSQHVGSKFTLLYHSFFENDFSGGGKIDWNMFKEMGIQKVINPNPTKEGLLAHFSYYKRHFSVEKTYMLKRKNYYFFKKELKGFTPTVGYAALASILQAECKEVFITGFTFFKTPYAGNYRPGLEKMDANKEHIQNQGLHNPDLELKAFKNDLKIARCKKVILDEILGKIIEGEKV</sequence>
<dbReference type="Pfam" id="PF00777">
    <property type="entry name" value="Glyco_transf_29"/>
    <property type="match status" value="1"/>
</dbReference>
<protein>
    <submittedName>
        <fullName evidence="9">Glycosyltransferase family 29 protein</fullName>
        <ecNumber evidence="9">2.4.-.-</ecNumber>
    </submittedName>
</protein>
<dbReference type="GO" id="GO:0016757">
    <property type="term" value="F:glycosyltransferase activity"/>
    <property type="evidence" value="ECO:0007669"/>
    <property type="project" value="UniProtKB-KW"/>
</dbReference>
<comment type="caution">
    <text evidence="9">The sequence shown here is derived from an EMBL/GenBank/DDBJ whole genome shotgun (WGS) entry which is preliminary data.</text>
</comment>
<keyword evidence="7" id="KW-0472">Membrane</keyword>
<reference evidence="9 10" key="1">
    <citation type="submission" date="2023-09" db="EMBL/GenBank/DDBJ databases">
        <authorList>
            <person name="Rey-Velasco X."/>
        </authorList>
    </citation>
    <scope>NUCLEOTIDE SEQUENCE [LARGE SCALE GENOMIC DNA]</scope>
    <source>
        <strain evidence="9 10">F225</strain>
    </source>
</reference>
<proteinExistence type="predicted"/>
<keyword evidence="8" id="KW-0325">Glycoprotein</keyword>
<dbReference type="InterPro" id="IPR001675">
    <property type="entry name" value="Glyco_trans_29"/>
</dbReference>
<dbReference type="Gene3D" id="3.90.1480.20">
    <property type="entry name" value="Glycosyl transferase family 29"/>
    <property type="match status" value="1"/>
</dbReference>
<evidence type="ECO:0000256" key="6">
    <source>
        <dbReference type="ARBA" id="ARBA00022989"/>
    </source>
</evidence>
<name>A0ABU3DST6_9FLAO</name>
<comment type="subcellular location">
    <subcellularLocation>
        <location evidence="2">Endomembrane system</location>
    </subcellularLocation>
    <subcellularLocation>
        <location evidence="1">Membrane</location>
        <topology evidence="1">Single-pass membrane protein</topology>
    </subcellularLocation>
</comment>
<evidence type="ECO:0000256" key="4">
    <source>
        <dbReference type="ARBA" id="ARBA00022679"/>
    </source>
</evidence>
<keyword evidence="10" id="KW-1185">Reference proteome</keyword>
<evidence type="ECO:0000256" key="1">
    <source>
        <dbReference type="ARBA" id="ARBA00004167"/>
    </source>
</evidence>
<gene>
    <name evidence="9" type="ORF">RM541_09230</name>
</gene>